<accession>A0A4Y2CTL9</accession>
<proteinExistence type="predicted"/>
<reference evidence="1 2" key="1">
    <citation type="journal article" date="2019" name="Sci. Rep.">
        <title>Orb-weaving spider Araneus ventricosus genome elucidates the spidroin gene catalogue.</title>
        <authorList>
            <person name="Kono N."/>
            <person name="Nakamura H."/>
            <person name="Ohtoshi R."/>
            <person name="Moran D.A.P."/>
            <person name="Shinohara A."/>
            <person name="Yoshida Y."/>
            <person name="Fujiwara M."/>
            <person name="Mori M."/>
            <person name="Tomita M."/>
            <person name="Arakawa K."/>
        </authorList>
    </citation>
    <scope>NUCLEOTIDE SEQUENCE [LARGE SCALE GENOMIC DNA]</scope>
</reference>
<sequence>MISANDSGNRRQPIDILPLSVSVQAPIQLFIPPTECGRPTQVGGCASSPSYDEVNSFRIELKSSNTFAVVKIERLKKKKIRREAVSAKRPLGLRGVDLLT</sequence>
<organism evidence="1 2">
    <name type="scientific">Araneus ventricosus</name>
    <name type="common">Orbweaver spider</name>
    <name type="synonym">Epeira ventricosa</name>
    <dbReference type="NCBI Taxonomy" id="182803"/>
    <lineage>
        <taxon>Eukaryota</taxon>
        <taxon>Metazoa</taxon>
        <taxon>Ecdysozoa</taxon>
        <taxon>Arthropoda</taxon>
        <taxon>Chelicerata</taxon>
        <taxon>Arachnida</taxon>
        <taxon>Araneae</taxon>
        <taxon>Araneomorphae</taxon>
        <taxon>Entelegynae</taxon>
        <taxon>Araneoidea</taxon>
        <taxon>Araneidae</taxon>
        <taxon>Araneus</taxon>
    </lineage>
</organism>
<keyword evidence="2" id="KW-1185">Reference proteome</keyword>
<comment type="caution">
    <text evidence="1">The sequence shown here is derived from an EMBL/GenBank/DDBJ whole genome shotgun (WGS) entry which is preliminary data.</text>
</comment>
<gene>
    <name evidence="1" type="ORF">AVEN_33097_1</name>
</gene>
<evidence type="ECO:0000313" key="1">
    <source>
        <dbReference type="EMBL" id="GBM07812.1"/>
    </source>
</evidence>
<name>A0A4Y2CTL9_ARAVE</name>
<protein>
    <submittedName>
        <fullName evidence="1">Uncharacterized protein</fullName>
    </submittedName>
</protein>
<dbReference type="EMBL" id="BGPR01000247">
    <property type="protein sequence ID" value="GBM07812.1"/>
    <property type="molecule type" value="Genomic_DNA"/>
</dbReference>
<evidence type="ECO:0000313" key="2">
    <source>
        <dbReference type="Proteomes" id="UP000499080"/>
    </source>
</evidence>
<dbReference type="AlphaFoldDB" id="A0A4Y2CTL9"/>
<dbReference type="Proteomes" id="UP000499080">
    <property type="component" value="Unassembled WGS sequence"/>
</dbReference>